<dbReference type="PRINTS" id="PR01437">
    <property type="entry name" value="NUOXDRDTASE4"/>
</dbReference>
<dbReference type="Proteomes" id="UP000000739">
    <property type="component" value="Chromosome"/>
</dbReference>
<keyword evidence="6 8" id="KW-0472">Membrane</keyword>
<dbReference type="GO" id="GO:0016491">
    <property type="term" value="F:oxidoreductase activity"/>
    <property type="evidence" value="ECO:0007669"/>
    <property type="project" value="UniProtKB-KW"/>
</dbReference>
<feature type="transmembrane region" description="Helical" evidence="8">
    <location>
        <begin position="77"/>
        <end position="97"/>
    </location>
</feature>
<feature type="transmembrane region" description="Helical" evidence="8">
    <location>
        <begin position="376"/>
        <end position="401"/>
    </location>
</feature>
<gene>
    <name evidence="10" type="ordered locus">Dalk_4922</name>
</gene>
<name>B8FDG6_DESAL</name>
<comment type="subcellular location">
    <subcellularLocation>
        <location evidence="1">Cell membrane</location>
        <topology evidence="1">Multi-pass membrane protein</topology>
    </subcellularLocation>
    <subcellularLocation>
        <location evidence="7">Membrane</location>
        <topology evidence="7">Multi-pass membrane protein</topology>
    </subcellularLocation>
</comment>
<feature type="transmembrane region" description="Helical" evidence="8">
    <location>
        <begin position="32"/>
        <end position="54"/>
    </location>
</feature>
<evidence type="ECO:0000256" key="7">
    <source>
        <dbReference type="RuleBase" id="RU000320"/>
    </source>
</evidence>
<dbReference type="InterPro" id="IPR050586">
    <property type="entry name" value="CPA3_Na-H_Antiporter_D"/>
</dbReference>
<evidence type="ECO:0000256" key="8">
    <source>
        <dbReference type="SAM" id="Phobius"/>
    </source>
</evidence>
<evidence type="ECO:0000256" key="3">
    <source>
        <dbReference type="ARBA" id="ARBA00022475"/>
    </source>
</evidence>
<feature type="domain" description="NADH:quinone oxidoreductase/Mrp antiporter transmembrane" evidence="9">
    <location>
        <begin position="131"/>
        <end position="423"/>
    </location>
</feature>
<reference evidence="10 11" key="1">
    <citation type="journal article" date="2012" name="Environ. Microbiol.">
        <title>The genome sequence of Desulfatibacillum alkenivorans AK-01: a blueprint for anaerobic alkane oxidation.</title>
        <authorList>
            <person name="Callaghan A.V."/>
            <person name="Morris B.E."/>
            <person name="Pereira I.A."/>
            <person name="McInerney M.J."/>
            <person name="Austin R.N."/>
            <person name="Groves J.T."/>
            <person name="Kukor J.J."/>
            <person name="Suflita J.M."/>
            <person name="Young L.Y."/>
            <person name="Zylstra G.J."/>
            <person name="Wawrik B."/>
        </authorList>
    </citation>
    <scope>NUCLEOTIDE SEQUENCE [LARGE SCALE GENOMIC DNA]</scope>
    <source>
        <strain evidence="10 11">AK-01</strain>
    </source>
</reference>
<feature type="transmembrane region" description="Helical" evidence="8">
    <location>
        <begin position="275"/>
        <end position="298"/>
    </location>
</feature>
<keyword evidence="11" id="KW-1185">Reference proteome</keyword>
<dbReference type="GO" id="GO:0008137">
    <property type="term" value="F:NADH dehydrogenase (ubiquinone) activity"/>
    <property type="evidence" value="ECO:0007669"/>
    <property type="project" value="InterPro"/>
</dbReference>
<feature type="transmembrane region" description="Helical" evidence="8">
    <location>
        <begin position="133"/>
        <end position="152"/>
    </location>
</feature>
<feature type="transmembrane region" description="Helical" evidence="8">
    <location>
        <begin position="413"/>
        <end position="437"/>
    </location>
</feature>
<evidence type="ECO:0000259" key="9">
    <source>
        <dbReference type="Pfam" id="PF00361"/>
    </source>
</evidence>
<comment type="similarity">
    <text evidence="2">Belongs to the CPA3 antiporters (TC 2.A.63) subunit D family.</text>
</comment>
<protein>
    <submittedName>
        <fullName evidence="10">Multisubunit sodium/proton antiporter, MrpD subunit (TC 2.A.63.1)</fullName>
        <ecNumber evidence="10">1.6.5.11</ecNumber>
    </submittedName>
</protein>
<dbReference type="Pfam" id="PF00361">
    <property type="entry name" value="Proton_antipo_M"/>
    <property type="match status" value="1"/>
</dbReference>
<evidence type="ECO:0000256" key="4">
    <source>
        <dbReference type="ARBA" id="ARBA00022692"/>
    </source>
</evidence>
<sequence length="491" mass="52171">MNQYPAFLIIAPLLAACLIAAAAWLRRSLCFPIAVLGLGTSFLSSLGVAARVLAEGHFQYRMGGWAPPLGIALEVDYLNAPVLVAVSGAALVSLIATRQIVEREQGPKAPAFYTLMVLAVTGMLGMTATGDAFNLYVLLEIASITGYALTASGDRLAPLASLRYLLLGTIGASFYLLGVGLLYMMTGTLNMADLSGLLPALYGSDAVFAAFLLILCGIWLKAALFPLHAWLPGAYSHASHASACLLAPLMTKVMIYVMLRIMFTVFTPAYVFEQISLEGFVVTLAVVAVVAGSLMALAQRNLRRMAVYIVVAEVGYMVGGAWLGNQTAWTGAILHLLNDVLMTLCLFLAIAALAGRMETTDFKDLEGLFSTMPFSMGALVLGAMSIIGVPPACGFFSKWFLLKGAIEAGRFDFLAALLFSSLINVVLFFRLFECALYSGDDHHGHGGHGHIEIQEAPLSLVASLWAAAAGILAVGFYSGSIVNNFIKPALM</sequence>
<evidence type="ECO:0000256" key="1">
    <source>
        <dbReference type="ARBA" id="ARBA00004651"/>
    </source>
</evidence>
<accession>B8FDG6</accession>
<proteinExistence type="inferred from homology"/>
<evidence type="ECO:0000256" key="5">
    <source>
        <dbReference type="ARBA" id="ARBA00022989"/>
    </source>
</evidence>
<dbReference type="eggNOG" id="COG0651">
    <property type="taxonomic scope" value="Bacteria"/>
</dbReference>
<dbReference type="EMBL" id="CP001322">
    <property type="protein sequence ID" value="ACL06597.1"/>
    <property type="molecule type" value="Genomic_DNA"/>
</dbReference>
<feature type="transmembrane region" description="Helical" evidence="8">
    <location>
        <begin position="458"/>
        <end position="482"/>
    </location>
</feature>
<evidence type="ECO:0000256" key="6">
    <source>
        <dbReference type="ARBA" id="ARBA00023136"/>
    </source>
</evidence>
<dbReference type="InterPro" id="IPR003918">
    <property type="entry name" value="NADH_UbQ_OxRdtase"/>
</dbReference>
<keyword evidence="10" id="KW-0560">Oxidoreductase</keyword>
<dbReference type="AlphaFoldDB" id="B8FDG6"/>
<dbReference type="RefSeq" id="WP_015949634.1">
    <property type="nucleotide sequence ID" value="NC_011768.1"/>
</dbReference>
<feature type="transmembrane region" description="Helical" evidence="8">
    <location>
        <begin position="336"/>
        <end position="355"/>
    </location>
</feature>
<keyword evidence="3" id="KW-1003">Cell membrane</keyword>
<organism evidence="10 11">
    <name type="scientific">Desulfatibacillum aliphaticivorans</name>
    <dbReference type="NCBI Taxonomy" id="218208"/>
    <lineage>
        <taxon>Bacteria</taxon>
        <taxon>Pseudomonadati</taxon>
        <taxon>Thermodesulfobacteriota</taxon>
        <taxon>Desulfobacteria</taxon>
        <taxon>Desulfobacterales</taxon>
        <taxon>Desulfatibacillaceae</taxon>
        <taxon>Desulfatibacillum</taxon>
    </lineage>
</organism>
<dbReference type="KEGG" id="dal:Dalk_4922"/>
<feature type="transmembrane region" description="Helical" evidence="8">
    <location>
        <begin position="206"/>
        <end position="231"/>
    </location>
</feature>
<feature type="transmembrane region" description="Helical" evidence="8">
    <location>
        <begin position="109"/>
        <end position="127"/>
    </location>
</feature>
<dbReference type="PANTHER" id="PTHR42703">
    <property type="entry name" value="NADH DEHYDROGENASE"/>
    <property type="match status" value="1"/>
</dbReference>
<evidence type="ECO:0000313" key="10">
    <source>
        <dbReference type="EMBL" id="ACL06597.1"/>
    </source>
</evidence>
<evidence type="ECO:0000256" key="2">
    <source>
        <dbReference type="ARBA" id="ARBA00005346"/>
    </source>
</evidence>
<dbReference type="InterPro" id="IPR001750">
    <property type="entry name" value="ND/Mrp_TM"/>
</dbReference>
<keyword evidence="5 8" id="KW-1133">Transmembrane helix</keyword>
<evidence type="ECO:0000313" key="11">
    <source>
        <dbReference type="Proteomes" id="UP000000739"/>
    </source>
</evidence>
<dbReference type="PANTHER" id="PTHR42703:SF1">
    <property type="entry name" value="NA(+)_H(+) ANTIPORTER SUBUNIT D1"/>
    <property type="match status" value="1"/>
</dbReference>
<keyword evidence="4 7" id="KW-0812">Transmembrane</keyword>
<dbReference type="HOGENOM" id="CLU_007100_9_5_7"/>
<feature type="transmembrane region" description="Helical" evidence="8">
    <location>
        <begin position="243"/>
        <end position="263"/>
    </location>
</feature>
<feature type="transmembrane region" description="Helical" evidence="8">
    <location>
        <begin position="164"/>
        <end position="186"/>
    </location>
</feature>
<dbReference type="EC" id="1.6.5.11" evidence="10"/>
<dbReference type="GO" id="GO:0042773">
    <property type="term" value="P:ATP synthesis coupled electron transport"/>
    <property type="evidence" value="ECO:0007669"/>
    <property type="project" value="InterPro"/>
</dbReference>
<dbReference type="GO" id="GO:0005886">
    <property type="term" value="C:plasma membrane"/>
    <property type="evidence" value="ECO:0007669"/>
    <property type="project" value="UniProtKB-SubCell"/>
</dbReference>
<feature type="transmembrane region" description="Helical" evidence="8">
    <location>
        <begin position="6"/>
        <end position="25"/>
    </location>
</feature>